<organism evidence="2 3">
    <name type="scientific">Roseibium aestuarii</name>
    <dbReference type="NCBI Taxonomy" id="2600299"/>
    <lineage>
        <taxon>Bacteria</taxon>
        <taxon>Pseudomonadati</taxon>
        <taxon>Pseudomonadota</taxon>
        <taxon>Alphaproteobacteria</taxon>
        <taxon>Hyphomicrobiales</taxon>
        <taxon>Stappiaceae</taxon>
        <taxon>Roseibium</taxon>
    </lineage>
</organism>
<gene>
    <name evidence="2" type="ORF">ACFSC7_07490</name>
</gene>
<feature type="domain" description="YjiS-like" evidence="1">
    <location>
        <begin position="26"/>
        <end position="52"/>
    </location>
</feature>
<name>A0ABW4JVR7_9HYPH</name>
<protein>
    <submittedName>
        <fullName evidence="2">DUF1127 domain-containing protein</fullName>
    </submittedName>
</protein>
<reference evidence="3" key="1">
    <citation type="journal article" date="2019" name="Int. J. Syst. Evol. Microbiol.">
        <title>The Global Catalogue of Microorganisms (GCM) 10K type strain sequencing project: providing services to taxonomists for standard genome sequencing and annotation.</title>
        <authorList>
            <consortium name="The Broad Institute Genomics Platform"/>
            <consortium name="The Broad Institute Genome Sequencing Center for Infectious Disease"/>
            <person name="Wu L."/>
            <person name="Ma J."/>
        </authorList>
    </citation>
    <scope>NUCLEOTIDE SEQUENCE [LARGE SCALE GENOMIC DNA]</scope>
    <source>
        <strain evidence="3">JCM 3369</strain>
    </source>
</reference>
<dbReference type="InterPro" id="IPR009506">
    <property type="entry name" value="YjiS-like"/>
</dbReference>
<sequence>MFYRAMTNPFTLLVSGARRQLRVFKNRRQAARLYDLSDAQLEDIGLTRGDVRRALGRSLLADPAPLLSARAEERLSVSSLPARRVTSGAALTVSDLMSSVISPFSQSSAAPSQTSESSLAA</sequence>
<dbReference type="EMBL" id="JBHUFA010000001">
    <property type="protein sequence ID" value="MFD1695356.1"/>
    <property type="molecule type" value="Genomic_DNA"/>
</dbReference>
<evidence type="ECO:0000259" key="1">
    <source>
        <dbReference type="Pfam" id="PF06568"/>
    </source>
</evidence>
<dbReference type="Proteomes" id="UP001597327">
    <property type="component" value="Unassembled WGS sequence"/>
</dbReference>
<dbReference type="RefSeq" id="WP_149890905.1">
    <property type="nucleotide sequence ID" value="NZ_JBHUFA010000001.1"/>
</dbReference>
<accession>A0ABW4JVR7</accession>
<proteinExistence type="predicted"/>
<evidence type="ECO:0000313" key="2">
    <source>
        <dbReference type="EMBL" id="MFD1695356.1"/>
    </source>
</evidence>
<evidence type="ECO:0000313" key="3">
    <source>
        <dbReference type="Proteomes" id="UP001597327"/>
    </source>
</evidence>
<keyword evidence="3" id="KW-1185">Reference proteome</keyword>
<comment type="caution">
    <text evidence="2">The sequence shown here is derived from an EMBL/GenBank/DDBJ whole genome shotgun (WGS) entry which is preliminary data.</text>
</comment>
<dbReference type="Pfam" id="PF06568">
    <property type="entry name" value="YjiS-like"/>
    <property type="match status" value="1"/>
</dbReference>